<name>A0A0B2UQ94_TOXCA</name>
<proteinExistence type="predicted"/>
<dbReference type="OrthoDB" id="3967at2759"/>
<dbReference type="Proteomes" id="UP000031036">
    <property type="component" value="Unassembled WGS sequence"/>
</dbReference>
<feature type="compositionally biased region" description="Basic and acidic residues" evidence="1">
    <location>
        <begin position="85"/>
        <end position="99"/>
    </location>
</feature>
<accession>A0A0B2UQ94</accession>
<feature type="region of interest" description="Disordered" evidence="1">
    <location>
        <begin position="132"/>
        <end position="189"/>
    </location>
</feature>
<feature type="region of interest" description="Disordered" evidence="1">
    <location>
        <begin position="25"/>
        <end position="118"/>
    </location>
</feature>
<evidence type="ECO:0000313" key="3">
    <source>
        <dbReference type="Proteomes" id="UP000031036"/>
    </source>
</evidence>
<keyword evidence="3" id="KW-1185">Reference proteome</keyword>
<dbReference type="EMBL" id="JPKZ01022509">
    <property type="protein sequence ID" value="KHN71302.1"/>
    <property type="molecule type" value="Genomic_DNA"/>
</dbReference>
<protein>
    <submittedName>
        <fullName evidence="2">Uncharacterized protein</fullName>
    </submittedName>
</protein>
<comment type="caution">
    <text evidence="2">The sequence shown here is derived from an EMBL/GenBank/DDBJ whole genome shotgun (WGS) entry which is preliminary data.</text>
</comment>
<gene>
    <name evidence="2" type="ORF">Tcan_02381</name>
</gene>
<reference evidence="2 3" key="1">
    <citation type="submission" date="2014-11" db="EMBL/GenBank/DDBJ databases">
        <title>Genetic blueprint of the zoonotic pathogen Toxocara canis.</title>
        <authorList>
            <person name="Zhu X.-Q."/>
            <person name="Korhonen P.K."/>
            <person name="Cai H."/>
            <person name="Young N.D."/>
            <person name="Nejsum P."/>
            <person name="von Samson-Himmelstjerna G."/>
            <person name="Boag P.R."/>
            <person name="Tan P."/>
            <person name="Li Q."/>
            <person name="Min J."/>
            <person name="Yang Y."/>
            <person name="Wang X."/>
            <person name="Fang X."/>
            <person name="Hall R.S."/>
            <person name="Hofmann A."/>
            <person name="Sternberg P.W."/>
            <person name="Jex A.R."/>
            <person name="Gasser R.B."/>
        </authorList>
    </citation>
    <scope>NUCLEOTIDE SEQUENCE [LARGE SCALE GENOMIC DNA]</scope>
    <source>
        <strain evidence="2">PN_DK_2014</strain>
    </source>
</reference>
<evidence type="ECO:0000313" key="2">
    <source>
        <dbReference type="EMBL" id="KHN71302.1"/>
    </source>
</evidence>
<feature type="compositionally biased region" description="Basic and acidic residues" evidence="1">
    <location>
        <begin position="132"/>
        <end position="168"/>
    </location>
</feature>
<dbReference type="STRING" id="6265.A0A0B2UQ94"/>
<dbReference type="AlphaFoldDB" id="A0A0B2UQ94"/>
<feature type="compositionally biased region" description="Polar residues" evidence="1">
    <location>
        <begin position="34"/>
        <end position="48"/>
    </location>
</feature>
<organism evidence="2 3">
    <name type="scientific">Toxocara canis</name>
    <name type="common">Canine roundworm</name>
    <dbReference type="NCBI Taxonomy" id="6265"/>
    <lineage>
        <taxon>Eukaryota</taxon>
        <taxon>Metazoa</taxon>
        <taxon>Ecdysozoa</taxon>
        <taxon>Nematoda</taxon>
        <taxon>Chromadorea</taxon>
        <taxon>Rhabditida</taxon>
        <taxon>Spirurina</taxon>
        <taxon>Ascaridomorpha</taxon>
        <taxon>Ascaridoidea</taxon>
        <taxon>Toxocaridae</taxon>
        <taxon>Toxocara</taxon>
    </lineage>
</organism>
<sequence>MEWLDSDEEEKMRIEEQRRRRQRFLEQIEKQNAKDTSASPGTLASTSEGGAESGIAKSDGERQEVDEGREEDSDRDESVNGDVLEEAKQELRRGIESEHSYSSSPVSPLAGEDTPGDFFGDLKQKMVHIKGKQESEVDRALQKAAEEEAEEQRRQRGENVKRDADKDAAANTTFDMFAADADLPPEAIS</sequence>
<evidence type="ECO:0000256" key="1">
    <source>
        <dbReference type="SAM" id="MobiDB-lite"/>
    </source>
</evidence>